<evidence type="ECO:0000313" key="12">
    <source>
        <dbReference type="RefSeq" id="XP_030637915.1"/>
    </source>
</evidence>
<dbReference type="Gene3D" id="2.60.20.10">
    <property type="entry name" value="Crystallins"/>
    <property type="match status" value="1"/>
</dbReference>
<dbReference type="InParanoid" id="A0A6J2VXY7"/>
<evidence type="ECO:0000256" key="6">
    <source>
        <dbReference type="ARBA" id="ARBA00037795"/>
    </source>
</evidence>
<evidence type="ECO:0000256" key="4">
    <source>
        <dbReference type="ARBA" id="ARBA00023157"/>
    </source>
</evidence>
<proteinExistence type="predicted"/>
<comment type="function">
    <text evidence="7">Functions in exocytosis in pancreatic acinar cells regulating the fusion of zymogen granules with each other. May have a pore-forming activity on membranes and regulate exocytosis in other exocrine tissues.</text>
</comment>
<evidence type="ECO:0000256" key="7">
    <source>
        <dbReference type="ARBA" id="ARBA00057037"/>
    </source>
</evidence>
<gene>
    <name evidence="12" type="primary">sycn.1</name>
</gene>
<dbReference type="AlphaFoldDB" id="A0A6J2VXY7"/>
<organism evidence="11 12">
    <name type="scientific">Chanos chanos</name>
    <name type="common">Milkfish</name>
    <name type="synonym">Mugil chanos</name>
    <dbReference type="NCBI Taxonomy" id="29144"/>
    <lineage>
        <taxon>Eukaryota</taxon>
        <taxon>Metazoa</taxon>
        <taxon>Chordata</taxon>
        <taxon>Craniata</taxon>
        <taxon>Vertebrata</taxon>
        <taxon>Euteleostomi</taxon>
        <taxon>Actinopterygii</taxon>
        <taxon>Neopterygii</taxon>
        <taxon>Teleostei</taxon>
        <taxon>Ostariophysi</taxon>
        <taxon>Gonorynchiformes</taxon>
        <taxon>Chanidae</taxon>
        <taxon>Chanos</taxon>
    </lineage>
</organism>
<dbReference type="Proteomes" id="UP000504632">
    <property type="component" value="Chromosome 8"/>
</dbReference>
<evidence type="ECO:0000256" key="1">
    <source>
        <dbReference type="ARBA" id="ARBA00022483"/>
    </source>
</evidence>
<dbReference type="Pfam" id="PF15138">
    <property type="entry name" value="Syncollin"/>
    <property type="match status" value="1"/>
</dbReference>
<dbReference type="OrthoDB" id="9947298at2759"/>
<evidence type="ECO:0000313" key="11">
    <source>
        <dbReference type="Proteomes" id="UP000504632"/>
    </source>
</evidence>
<dbReference type="InterPro" id="IPR028137">
    <property type="entry name" value="Syncollin"/>
</dbReference>
<keyword evidence="11" id="KW-1185">Reference proteome</keyword>
<dbReference type="PANTHER" id="PTHR17503:SF0">
    <property type="entry name" value="SYNCOLLIN"/>
    <property type="match status" value="1"/>
</dbReference>
<keyword evidence="3" id="KW-0472">Membrane</keyword>
<dbReference type="PANTHER" id="PTHR17503">
    <property type="entry name" value="SYNCOLLIN"/>
    <property type="match status" value="1"/>
</dbReference>
<keyword evidence="2 10" id="KW-0732">Signal</keyword>
<dbReference type="GeneID" id="115818632"/>
<evidence type="ECO:0000256" key="10">
    <source>
        <dbReference type="SAM" id="SignalP"/>
    </source>
</evidence>
<accession>A0A6J2VXY7</accession>
<dbReference type="CTD" id="110438229"/>
<dbReference type="FunCoup" id="A0A6J2VXY7">
    <property type="interactions" value="173"/>
</dbReference>
<dbReference type="FunFam" id="2.60.20.10:FF:000014">
    <property type="entry name" value="Syncollin"/>
    <property type="match status" value="1"/>
</dbReference>
<dbReference type="GO" id="GO:0042589">
    <property type="term" value="C:zymogen granule membrane"/>
    <property type="evidence" value="ECO:0007669"/>
    <property type="project" value="UniProtKB-SubCell"/>
</dbReference>
<sequence length="131" mass="14701">MRLLIALLICVSSIQGLYAQCPEPNTLVDASGAKVCARMFEDSNYYYEQSCGGEYLDAYPGDDVPIIPWRWNNRISSLVVSRSCTLTVWSLARKEGSKRKFTAGIQPRLRDVGQGLFGNWNNDISAYYCVC</sequence>
<keyword evidence="4" id="KW-1015">Disulfide bond</keyword>
<feature type="chain" id="PRO_5026716770" description="Syncollin" evidence="10">
    <location>
        <begin position="20"/>
        <end position="131"/>
    </location>
</feature>
<reference evidence="12" key="1">
    <citation type="submission" date="2025-08" db="UniProtKB">
        <authorList>
            <consortium name="RefSeq"/>
        </authorList>
    </citation>
    <scope>IDENTIFICATION</scope>
</reference>
<protein>
    <recommendedName>
        <fullName evidence="9">Syncollin</fullName>
    </recommendedName>
</protein>
<name>A0A6J2VXY7_CHACN</name>
<comment type="subcellular location">
    <subcellularLocation>
        <location evidence="6">Zymogen granule lumen</location>
    </subcellularLocation>
    <subcellularLocation>
        <location evidence="8">Zymogen granule membrane</location>
        <topology evidence="8">Peripheral membrane protein</topology>
        <orientation evidence="8">Lumenal side</orientation>
    </subcellularLocation>
</comment>
<feature type="signal peptide" evidence="10">
    <location>
        <begin position="1"/>
        <end position="19"/>
    </location>
</feature>
<keyword evidence="1" id="KW-0268">Exocytosis</keyword>
<dbReference type="RefSeq" id="XP_030637915.1">
    <property type="nucleotide sequence ID" value="XM_030782055.1"/>
</dbReference>
<dbReference type="GO" id="GO:0006887">
    <property type="term" value="P:exocytosis"/>
    <property type="evidence" value="ECO:0007669"/>
    <property type="project" value="UniProtKB-KW"/>
</dbReference>
<evidence type="ECO:0000256" key="9">
    <source>
        <dbReference type="ARBA" id="ARBA00074712"/>
    </source>
</evidence>
<keyword evidence="5" id="KW-0968">Cytoplasmic vesicle</keyword>
<evidence type="ECO:0000256" key="8">
    <source>
        <dbReference type="ARBA" id="ARBA00060468"/>
    </source>
</evidence>
<evidence type="ECO:0000256" key="5">
    <source>
        <dbReference type="ARBA" id="ARBA00023329"/>
    </source>
</evidence>
<evidence type="ECO:0000256" key="3">
    <source>
        <dbReference type="ARBA" id="ARBA00023136"/>
    </source>
</evidence>
<evidence type="ECO:0000256" key="2">
    <source>
        <dbReference type="ARBA" id="ARBA00022729"/>
    </source>
</evidence>